<dbReference type="PANTHER" id="PTHR34220">
    <property type="entry name" value="SENSOR HISTIDINE KINASE YPDA"/>
    <property type="match status" value="1"/>
</dbReference>
<dbReference type="Pfam" id="PF06580">
    <property type="entry name" value="His_kinase"/>
    <property type="match status" value="1"/>
</dbReference>
<dbReference type="Pfam" id="PF02518">
    <property type="entry name" value="HATPase_c"/>
    <property type="match status" value="1"/>
</dbReference>
<dbReference type="GO" id="GO:0016020">
    <property type="term" value="C:membrane"/>
    <property type="evidence" value="ECO:0007669"/>
    <property type="project" value="InterPro"/>
</dbReference>
<feature type="domain" description="Histidine kinase/HSP90-like ATPase" evidence="2">
    <location>
        <begin position="259"/>
        <end position="358"/>
    </location>
</feature>
<dbReference type="EMBL" id="CP035503">
    <property type="protein sequence ID" value="QDL38351.1"/>
    <property type="molecule type" value="Genomic_DNA"/>
</dbReference>
<evidence type="ECO:0000256" key="1">
    <source>
        <dbReference type="SAM" id="Phobius"/>
    </source>
</evidence>
<dbReference type="GO" id="GO:0000155">
    <property type="term" value="F:phosphorelay sensor kinase activity"/>
    <property type="evidence" value="ECO:0007669"/>
    <property type="project" value="InterPro"/>
</dbReference>
<evidence type="ECO:0000313" key="5">
    <source>
        <dbReference type="Proteomes" id="UP000316798"/>
    </source>
</evidence>
<dbReference type="AlphaFoldDB" id="A0A515DD50"/>
<keyword evidence="5" id="KW-1185">Reference proteome</keyword>
<evidence type="ECO:0000313" key="4">
    <source>
        <dbReference type="EMBL" id="QDL38351.1"/>
    </source>
</evidence>
<evidence type="ECO:0000259" key="2">
    <source>
        <dbReference type="Pfam" id="PF02518"/>
    </source>
</evidence>
<dbReference type="RefSeq" id="WP_142819800.1">
    <property type="nucleotide sequence ID" value="NZ_CP035503.1"/>
</dbReference>
<dbReference type="PANTHER" id="PTHR34220:SF9">
    <property type="entry name" value="SIGNAL TRANSDUCTION HISTIDINE KINASE INTERNAL REGION DOMAIN-CONTAINING PROTEIN"/>
    <property type="match status" value="1"/>
</dbReference>
<dbReference type="Gene3D" id="3.30.565.10">
    <property type="entry name" value="Histidine kinase-like ATPase, C-terminal domain"/>
    <property type="match status" value="1"/>
</dbReference>
<accession>A0A515DD50</accession>
<dbReference type="InterPro" id="IPR010559">
    <property type="entry name" value="Sig_transdc_His_kin_internal"/>
</dbReference>
<keyword evidence="4" id="KW-0808">Transferase</keyword>
<name>A0A515DD50_9BURK</name>
<sequence length="375" mass="41132">MQLASPGTLAARRIDGIALLRHYLQTLAFCLAISALQYFASPDKPYEVPLVYSLCIGSVTWALIDLGRHLFNPNPETGWPHGWGGIALATLGVLGGYFIGTYAADAWFGWSSWQQSVAQQRVSWLITLAAGVVISYYFYTQGKSRHLQGRMQQVQRQATEARLKLLETQLEPHMLFNTLANLRVLIGSDPARAQAMLDHLIDYLRATLGASRASEHALQTEFERLRDYLALMAVRMGARLQYTLDLPPELASHPVPTLLLQPLVENSIRHGLEPKVEGGSVRVSARREGDWLMLEVTDTGVGIQPGMEGLPAAPTTAGGFGVAQVRERLATAYGNQCTIELIAPNEGGTRATLRFPYKNPATTPVRTDALQNSSP</sequence>
<dbReference type="SUPFAM" id="SSF55874">
    <property type="entry name" value="ATPase domain of HSP90 chaperone/DNA topoisomerase II/histidine kinase"/>
    <property type="match status" value="1"/>
</dbReference>
<feature type="domain" description="Signal transduction histidine kinase internal region" evidence="3">
    <location>
        <begin position="161"/>
        <end position="240"/>
    </location>
</feature>
<dbReference type="OrthoDB" id="2514702at2"/>
<keyword evidence="1" id="KW-0472">Membrane</keyword>
<dbReference type="Proteomes" id="UP000316798">
    <property type="component" value="Chromosome"/>
</dbReference>
<gene>
    <name evidence="4" type="ORF">EUB48_14430</name>
</gene>
<feature type="transmembrane region" description="Helical" evidence="1">
    <location>
        <begin position="83"/>
        <end position="102"/>
    </location>
</feature>
<protein>
    <submittedName>
        <fullName evidence="4">Sensor histidine kinase</fullName>
    </submittedName>
</protein>
<reference evidence="4 5" key="1">
    <citation type="submission" date="2019-01" db="EMBL/GenBank/DDBJ databases">
        <title>Genomic insights into a novel species Rhodoferax sp.</title>
        <authorList>
            <person name="Jin L."/>
        </authorList>
    </citation>
    <scope>NUCLEOTIDE SEQUENCE [LARGE SCALE GENOMIC DNA]</scope>
    <source>
        <strain evidence="4 5">CHu59-6-5</strain>
    </source>
</reference>
<keyword evidence="1" id="KW-1133">Transmembrane helix</keyword>
<dbReference type="KEGG" id="rhf:EUB48_14430"/>
<dbReference type="InterPro" id="IPR003594">
    <property type="entry name" value="HATPase_dom"/>
</dbReference>
<keyword evidence="4" id="KW-0418">Kinase</keyword>
<evidence type="ECO:0000259" key="3">
    <source>
        <dbReference type="Pfam" id="PF06580"/>
    </source>
</evidence>
<feature type="transmembrane region" description="Helical" evidence="1">
    <location>
        <begin position="122"/>
        <end position="139"/>
    </location>
</feature>
<dbReference type="InterPro" id="IPR050640">
    <property type="entry name" value="Bact_2-comp_sensor_kinase"/>
</dbReference>
<keyword evidence="1" id="KW-0812">Transmembrane</keyword>
<dbReference type="InterPro" id="IPR036890">
    <property type="entry name" value="HATPase_C_sf"/>
</dbReference>
<organism evidence="4 5">
    <name type="scientific">Rhodoferax sediminis</name>
    <dbReference type="NCBI Taxonomy" id="2509614"/>
    <lineage>
        <taxon>Bacteria</taxon>
        <taxon>Pseudomonadati</taxon>
        <taxon>Pseudomonadota</taxon>
        <taxon>Betaproteobacteria</taxon>
        <taxon>Burkholderiales</taxon>
        <taxon>Comamonadaceae</taxon>
        <taxon>Rhodoferax</taxon>
    </lineage>
</organism>
<proteinExistence type="predicted"/>
<feature type="transmembrane region" description="Helical" evidence="1">
    <location>
        <begin position="20"/>
        <end position="39"/>
    </location>
</feature>